<dbReference type="InterPro" id="IPR046342">
    <property type="entry name" value="CBS_dom_sf"/>
</dbReference>
<dbReference type="SMART" id="SM00116">
    <property type="entry name" value="CBS"/>
    <property type="match status" value="2"/>
</dbReference>
<keyword evidence="6 11" id="KW-0129">CBS domain</keyword>
<feature type="region of interest" description="Disordered" evidence="12">
    <location>
        <begin position="141"/>
        <end position="162"/>
    </location>
</feature>
<dbReference type="AlphaFoldDB" id="A0A940MAH9"/>
<accession>A0A940MAH9</accession>
<dbReference type="PROSITE" id="PS51371">
    <property type="entry name" value="CBS"/>
    <property type="match status" value="2"/>
</dbReference>
<comment type="cofactor">
    <cofactor evidence="1">
        <name>pyridoxal 5'-phosphate</name>
        <dbReference type="ChEBI" id="CHEBI:597326"/>
    </cofactor>
</comment>
<organism evidence="14 15">
    <name type="scientific">Streptomyces montanisoli</name>
    <dbReference type="NCBI Taxonomy" id="2798581"/>
    <lineage>
        <taxon>Bacteria</taxon>
        <taxon>Bacillati</taxon>
        <taxon>Actinomycetota</taxon>
        <taxon>Actinomycetes</taxon>
        <taxon>Kitasatosporales</taxon>
        <taxon>Streptomycetaceae</taxon>
        <taxon>Streptomyces</taxon>
    </lineage>
</organism>
<dbReference type="GO" id="GO:0019343">
    <property type="term" value="P:cysteine biosynthetic process via cystathionine"/>
    <property type="evidence" value="ECO:0007669"/>
    <property type="project" value="InterPro"/>
</dbReference>
<sequence length="493" mass="51448">MQFHDSMISLVGNTPLLRLRSVTSGIQATVLAKVEYFNPGGSVKDRIALRMIEAAERSGELRPGGTIVEPTSGNTGVGLAIVAQQKGYKCVFVCPDKVSTDKINVLRAYGAEVVVCPTAVDPDHPDSYYNVSDRLVRETPDAWKPDQYSNPNNPRSHYETTGPELWEQTDGRITHFVAGIGTGGTISGTGRFLKEISADRASGPVRIVGADPEGSVYSGGSGRPYLVEGVGEDFWPTAYDRTVTDDIIGVSDKDSFQMTRRLAKEEGLLVGGSCGMAVVAALKAAEGLGPDDVVVVLLPDSGRGYLSKIFNDEWMNDYGFLEHGGGATVGDVLRHKEGAIPTLLHMHPGETVGEAIEVLREYGVSQMPLVKPGAGHPDVMAAEVVGSVVERELLDALFAKRATLTDALESHMSPPLPQVGSGEPVADLMAALSGTGRDGADAAIVLVEGKPVGVVSRQDLLAYLSAGTAASAGAAASATAGAAAGPGAVTPVA</sequence>
<dbReference type="SUPFAM" id="SSF54631">
    <property type="entry name" value="CBS-domain pair"/>
    <property type="match status" value="1"/>
</dbReference>
<feature type="domain" description="CBS" evidence="13">
    <location>
        <begin position="412"/>
        <end position="471"/>
    </location>
</feature>
<dbReference type="InterPro" id="IPR005857">
    <property type="entry name" value="Cysta_beta_synth"/>
</dbReference>
<dbReference type="GO" id="GO:0006535">
    <property type="term" value="P:cysteine biosynthetic process from serine"/>
    <property type="evidence" value="ECO:0007669"/>
    <property type="project" value="InterPro"/>
</dbReference>
<keyword evidence="7 14" id="KW-0456">Lyase</keyword>
<evidence type="ECO:0000256" key="6">
    <source>
        <dbReference type="ARBA" id="ARBA00023122"/>
    </source>
</evidence>
<evidence type="ECO:0000256" key="9">
    <source>
        <dbReference type="ARBA" id="ARBA00047490"/>
    </source>
</evidence>
<evidence type="ECO:0000259" key="13">
    <source>
        <dbReference type="PROSITE" id="PS51371"/>
    </source>
</evidence>
<dbReference type="InterPro" id="IPR001926">
    <property type="entry name" value="TrpB-like_PALP"/>
</dbReference>
<dbReference type="RefSeq" id="WP_209339149.1">
    <property type="nucleotide sequence ID" value="NZ_JAGIQL010000020.1"/>
</dbReference>
<dbReference type="SUPFAM" id="SSF53686">
    <property type="entry name" value="Tryptophan synthase beta subunit-like PLP-dependent enzymes"/>
    <property type="match status" value="1"/>
</dbReference>
<gene>
    <name evidence="14" type="ORF">JFN87_07695</name>
</gene>
<dbReference type="Gene3D" id="3.10.580.10">
    <property type="entry name" value="CBS-domain"/>
    <property type="match status" value="1"/>
</dbReference>
<reference evidence="14" key="1">
    <citation type="submission" date="2021-03" db="EMBL/GenBank/DDBJ databases">
        <title>Whole genome sequence of Streptomyces bomunensis MMS17-BM035.</title>
        <authorList>
            <person name="Lee J.H."/>
        </authorList>
    </citation>
    <scope>NUCLEOTIDE SEQUENCE</scope>
    <source>
        <strain evidence="14">MMS17-BM035</strain>
    </source>
</reference>
<dbReference type="CDD" id="cd01561">
    <property type="entry name" value="CBS_like"/>
    <property type="match status" value="1"/>
</dbReference>
<comment type="caution">
    <text evidence="14">The sequence shown here is derived from an EMBL/GenBank/DDBJ whole genome shotgun (WGS) entry which is preliminary data.</text>
</comment>
<dbReference type="EMBL" id="JAGIQL010000020">
    <property type="protein sequence ID" value="MBP0457382.1"/>
    <property type="molecule type" value="Genomic_DNA"/>
</dbReference>
<evidence type="ECO:0000256" key="10">
    <source>
        <dbReference type="NCBIfam" id="TIGR01137"/>
    </source>
</evidence>
<dbReference type="FunFam" id="3.40.50.1100:FF:000003">
    <property type="entry name" value="Cystathionine beta-synthase"/>
    <property type="match status" value="1"/>
</dbReference>
<comment type="similarity">
    <text evidence="3">Belongs to the cysteine synthase/cystathionine beta-synthase family.</text>
</comment>
<dbReference type="GO" id="GO:0016765">
    <property type="term" value="F:transferase activity, transferring alkyl or aryl (other than methyl) groups"/>
    <property type="evidence" value="ECO:0007669"/>
    <property type="project" value="UniProtKB-ARBA"/>
</dbReference>
<protein>
    <recommendedName>
        <fullName evidence="8 10">Cystathionine beta-synthase</fullName>
        <ecNumber evidence="4 10">4.2.1.22</ecNumber>
    </recommendedName>
</protein>
<dbReference type="GO" id="GO:0004122">
    <property type="term" value="F:cystathionine beta-synthase activity"/>
    <property type="evidence" value="ECO:0007669"/>
    <property type="project" value="UniProtKB-UniRule"/>
</dbReference>
<evidence type="ECO:0000313" key="14">
    <source>
        <dbReference type="EMBL" id="MBP0457382.1"/>
    </source>
</evidence>
<dbReference type="GO" id="GO:0005737">
    <property type="term" value="C:cytoplasm"/>
    <property type="evidence" value="ECO:0007669"/>
    <property type="project" value="InterPro"/>
</dbReference>
<dbReference type="PROSITE" id="PS00901">
    <property type="entry name" value="CYS_SYNTHASE"/>
    <property type="match status" value="1"/>
</dbReference>
<dbReference type="InterPro" id="IPR000644">
    <property type="entry name" value="CBS_dom"/>
</dbReference>
<comment type="pathway">
    <text evidence="2">Amino-acid biosynthesis; L-cysteine biosynthesis; L-cysteine from L-homocysteine and L-serine: step 1/2.</text>
</comment>
<dbReference type="InterPro" id="IPR001216">
    <property type="entry name" value="P-phosphate_BS"/>
</dbReference>
<proteinExistence type="inferred from homology"/>
<dbReference type="FunFam" id="3.40.50.1100:FF:000118">
    <property type="entry name" value="Related to CYS4-cystathionine beta-synthase"/>
    <property type="match status" value="1"/>
</dbReference>
<dbReference type="Proteomes" id="UP000670475">
    <property type="component" value="Unassembled WGS sequence"/>
</dbReference>
<name>A0A940MAH9_9ACTN</name>
<dbReference type="InterPro" id="IPR050214">
    <property type="entry name" value="Cys_Synth/Cystath_Beta-Synth"/>
</dbReference>
<dbReference type="NCBIfam" id="TIGR01137">
    <property type="entry name" value="cysta_beta"/>
    <property type="match status" value="1"/>
</dbReference>
<evidence type="ECO:0000313" key="15">
    <source>
        <dbReference type="Proteomes" id="UP000670475"/>
    </source>
</evidence>
<evidence type="ECO:0000256" key="3">
    <source>
        <dbReference type="ARBA" id="ARBA00007103"/>
    </source>
</evidence>
<keyword evidence="5" id="KW-0663">Pyridoxal phosphate</keyword>
<evidence type="ECO:0000256" key="2">
    <source>
        <dbReference type="ARBA" id="ARBA00005003"/>
    </source>
</evidence>
<dbReference type="InterPro" id="IPR036052">
    <property type="entry name" value="TrpB-like_PALP_sf"/>
</dbReference>
<evidence type="ECO:0000256" key="1">
    <source>
        <dbReference type="ARBA" id="ARBA00001933"/>
    </source>
</evidence>
<evidence type="ECO:0000256" key="12">
    <source>
        <dbReference type="SAM" id="MobiDB-lite"/>
    </source>
</evidence>
<evidence type="ECO:0000256" key="8">
    <source>
        <dbReference type="ARBA" id="ARBA00026192"/>
    </source>
</evidence>
<evidence type="ECO:0000256" key="7">
    <source>
        <dbReference type="ARBA" id="ARBA00023239"/>
    </source>
</evidence>
<dbReference type="Pfam" id="PF00291">
    <property type="entry name" value="PALP"/>
    <property type="match status" value="1"/>
</dbReference>
<dbReference type="EC" id="4.2.1.22" evidence="4 10"/>
<comment type="catalytic activity">
    <reaction evidence="9">
        <text>L-homocysteine + L-serine = L,L-cystathionine + H2O</text>
        <dbReference type="Rhea" id="RHEA:10112"/>
        <dbReference type="ChEBI" id="CHEBI:15377"/>
        <dbReference type="ChEBI" id="CHEBI:33384"/>
        <dbReference type="ChEBI" id="CHEBI:58161"/>
        <dbReference type="ChEBI" id="CHEBI:58199"/>
        <dbReference type="EC" id="4.2.1.22"/>
    </reaction>
</comment>
<dbReference type="PANTHER" id="PTHR10314">
    <property type="entry name" value="CYSTATHIONINE BETA-SYNTHASE"/>
    <property type="match status" value="1"/>
</dbReference>
<feature type="domain" description="CBS" evidence="13">
    <location>
        <begin position="339"/>
        <end position="403"/>
    </location>
</feature>
<evidence type="ECO:0000256" key="5">
    <source>
        <dbReference type="ARBA" id="ARBA00022898"/>
    </source>
</evidence>
<dbReference type="Pfam" id="PF00571">
    <property type="entry name" value="CBS"/>
    <property type="match status" value="2"/>
</dbReference>
<evidence type="ECO:0000256" key="4">
    <source>
        <dbReference type="ARBA" id="ARBA00012041"/>
    </source>
</evidence>
<evidence type="ECO:0000256" key="11">
    <source>
        <dbReference type="PROSITE-ProRule" id="PRU00703"/>
    </source>
</evidence>
<dbReference type="Gene3D" id="3.40.50.1100">
    <property type="match status" value="2"/>
</dbReference>
<keyword evidence="15" id="KW-1185">Reference proteome</keyword>